<gene>
    <name evidence="3" type="ORF">SAMN04487967_2044</name>
</gene>
<feature type="compositionally biased region" description="Low complexity" evidence="1">
    <location>
        <begin position="185"/>
        <end position="194"/>
    </location>
</feature>
<name>A0A1H6FYJ0_9EURY</name>
<evidence type="ECO:0000256" key="1">
    <source>
        <dbReference type="SAM" id="MobiDB-lite"/>
    </source>
</evidence>
<reference evidence="4" key="1">
    <citation type="submission" date="2016-10" db="EMBL/GenBank/DDBJ databases">
        <authorList>
            <person name="Varghese N."/>
            <person name="Submissions S."/>
        </authorList>
    </citation>
    <scope>NUCLEOTIDE SEQUENCE [LARGE SCALE GENOMIC DNA]</scope>
    <source>
        <strain evidence="4">CGMCC 1.8981</strain>
    </source>
</reference>
<dbReference type="Proteomes" id="UP000199112">
    <property type="component" value="Unassembled WGS sequence"/>
</dbReference>
<dbReference type="AlphaFoldDB" id="A0A1H6FYJ0"/>
<feature type="region of interest" description="Disordered" evidence="1">
    <location>
        <begin position="40"/>
        <end position="61"/>
    </location>
</feature>
<sequence length="359" mass="38947">MTDFPSERGVSTVIDVALALLLISASVMIVGYYLATTADESPVDSHGHETTGAGQTHGGESLSATHMTDVLSESTISVTYSIEDIRDEDEFSEPVITNDNTYSRTDHGSPLGLLADAAVMNYQIDGESVLAYSDAYEETVDWSIRENLVGTEQDFYIVAEWEPYDNATINGTATAGTQPPANADVSSTSTTVSSGFSPIDDAHFEDYQIDDNESSAVTATVIGEEIVDGFFPPESSQYALEDQGINREQTVYQYQSMAGAVGEFSFRSPDTHPPLTRTEANAQAANRNLLVGQEGGYDATDADAFGAWLASDLEDAFESEFEELDDNDDETDRDEKQLEAILDETSTDTVTITIQTWNE</sequence>
<organism evidence="3 4">
    <name type="scientific">Natronorubrum sediminis</name>
    <dbReference type="NCBI Taxonomy" id="640943"/>
    <lineage>
        <taxon>Archaea</taxon>
        <taxon>Methanobacteriati</taxon>
        <taxon>Methanobacteriota</taxon>
        <taxon>Stenosarchaea group</taxon>
        <taxon>Halobacteria</taxon>
        <taxon>Halobacteriales</taxon>
        <taxon>Natrialbaceae</taxon>
        <taxon>Natronorubrum</taxon>
    </lineage>
</organism>
<dbReference type="RefSeq" id="WP_245726706.1">
    <property type="nucleotide sequence ID" value="NZ_FNWL01000002.1"/>
</dbReference>
<dbReference type="Pfam" id="PF23955">
    <property type="entry name" value="DUF7284"/>
    <property type="match status" value="1"/>
</dbReference>
<keyword evidence="2" id="KW-0472">Membrane</keyword>
<keyword evidence="2" id="KW-1133">Transmembrane helix</keyword>
<keyword evidence="4" id="KW-1185">Reference proteome</keyword>
<accession>A0A1H6FYJ0</accession>
<keyword evidence="2" id="KW-0812">Transmembrane</keyword>
<dbReference type="EMBL" id="FNWL01000002">
    <property type="protein sequence ID" value="SEH15370.1"/>
    <property type="molecule type" value="Genomic_DNA"/>
</dbReference>
<evidence type="ECO:0000256" key="2">
    <source>
        <dbReference type="SAM" id="Phobius"/>
    </source>
</evidence>
<evidence type="ECO:0000313" key="3">
    <source>
        <dbReference type="EMBL" id="SEH15370.1"/>
    </source>
</evidence>
<dbReference type="InterPro" id="IPR055708">
    <property type="entry name" value="DUF7284"/>
</dbReference>
<evidence type="ECO:0000313" key="4">
    <source>
        <dbReference type="Proteomes" id="UP000199112"/>
    </source>
</evidence>
<feature type="region of interest" description="Disordered" evidence="1">
    <location>
        <begin position="173"/>
        <end position="194"/>
    </location>
</feature>
<proteinExistence type="predicted"/>
<protein>
    <submittedName>
        <fullName evidence="3">Uncharacterized protein</fullName>
    </submittedName>
</protein>
<feature type="transmembrane region" description="Helical" evidence="2">
    <location>
        <begin position="12"/>
        <end position="35"/>
    </location>
</feature>